<feature type="signal peptide" evidence="1">
    <location>
        <begin position="1"/>
        <end position="18"/>
    </location>
</feature>
<keyword evidence="1" id="KW-0732">Signal</keyword>
<dbReference type="Proteomes" id="UP000700732">
    <property type="component" value="Unassembled WGS sequence"/>
</dbReference>
<dbReference type="SUPFAM" id="SSF48452">
    <property type="entry name" value="TPR-like"/>
    <property type="match status" value="1"/>
</dbReference>
<sequence length="471" mass="52574">MKILGILLFLLGSGTMMATAQQARTTKEAVHLIKLANSFRALDRSPQAINLLLRALPAVKTKDLYWEAVTYELLGLAHNEQQNRPEALRYLELARTRYRKLRYEGSVWVVGELIREIADKNLYAGIQFGTSGTKLAIFQTKLVNGFYEKDIKARIDLPNETDQLTRAGKDALTTCIDSIRRYNIPNERVFVVIGSEIGRSVVKMPDINNKPKLYKQLSSALPKGVQQIDTTLTPTREAELFTLGAIPRNVWPTTSALEISGGGTMGGYFDTNRKFHAITVPFGPKALVSQIEAKRSLSITAFKREAQRVVQAIADTALVPKFYTQNKGLQQRKTVGVGGDITWALLTYLYPEKANVTALPITLADVARFKELALTDYQALTHPDLNGISDPALKRMAEKDVNTMQNLLDEKQIIAGALWLDTILRIYSTQSVPKRVVFIRNSDIGWVTGKFLETINQESAKTMNKETLSAQ</sequence>
<comment type="caution">
    <text evidence="2">The sequence shown here is derived from an EMBL/GenBank/DDBJ whole genome shotgun (WGS) entry which is preliminary data.</text>
</comment>
<evidence type="ECO:0000313" key="3">
    <source>
        <dbReference type="Proteomes" id="UP000700732"/>
    </source>
</evidence>
<proteinExistence type="predicted"/>
<name>A0ABR6W5B3_9BACT</name>
<gene>
    <name evidence="2" type="ORF">FH603_1610</name>
</gene>
<protein>
    <submittedName>
        <fullName evidence="2">Tetratricopeptide (TPR) repeat protein</fullName>
    </submittedName>
</protein>
<dbReference type="InterPro" id="IPR011990">
    <property type="entry name" value="TPR-like_helical_dom_sf"/>
</dbReference>
<dbReference type="Gene3D" id="1.25.40.10">
    <property type="entry name" value="Tetratricopeptide repeat domain"/>
    <property type="match status" value="1"/>
</dbReference>
<evidence type="ECO:0000313" key="2">
    <source>
        <dbReference type="EMBL" id="MBC3791112.1"/>
    </source>
</evidence>
<dbReference type="EMBL" id="VFIA01000007">
    <property type="protein sequence ID" value="MBC3791112.1"/>
    <property type="molecule type" value="Genomic_DNA"/>
</dbReference>
<keyword evidence="3" id="KW-1185">Reference proteome</keyword>
<feature type="chain" id="PRO_5046973399" evidence="1">
    <location>
        <begin position="19"/>
        <end position="471"/>
    </location>
</feature>
<reference evidence="2 3" key="1">
    <citation type="submission" date="2019-06" db="EMBL/GenBank/DDBJ databases">
        <title>Spirosoma utsteinense sp. nov. isolated from Antarctic ice-free soils.</title>
        <authorList>
            <person name="Tahon G."/>
        </authorList>
    </citation>
    <scope>NUCLEOTIDE SEQUENCE [LARGE SCALE GENOMIC DNA]</scope>
    <source>
        <strain evidence="2 3">LMG 31447</strain>
    </source>
</reference>
<dbReference type="RefSeq" id="WP_186736911.1">
    <property type="nucleotide sequence ID" value="NZ_VFIA01000007.1"/>
</dbReference>
<organism evidence="2 3">
    <name type="scientific">Spirosoma utsteinense</name>
    <dbReference type="NCBI Taxonomy" id="2585773"/>
    <lineage>
        <taxon>Bacteria</taxon>
        <taxon>Pseudomonadati</taxon>
        <taxon>Bacteroidota</taxon>
        <taxon>Cytophagia</taxon>
        <taxon>Cytophagales</taxon>
        <taxon>Cytophagaceae</taxon>
        <taxon>Spirosoma</taxon>
    </lineage>
</organism>
<evidence type="ECO:0000256" key="1">
    <source>
        <dbReference type="SAM" id="SignalP"/>
    </source>
</evidence>
<accession>A0ABR6W5B3</accession>